<dbReference type="Gene3D" id="3.40.50.1000">
    <property type="entry name" value="HAD superfamily/HAD-like"/>
    <property type="match status" value="1"/>
</dbReference>
<protein>
    <submittedName>
        <fullName evidence="1">Sugar-phosphatase</fullName>
    </submittedName>
</protein>
<dbReference type="EMBL" id="PVTF01000006">
    <property type="protein sequence ID" value="PRY40413.1"/>
    <property type="molecule type" value="Genomic_DNA"/>
</dbReference>
<dbReference type="InterPro" id="IPR006439">
    <property type="entry name" value="HAD-SF_hydro_IA"/>
</dbReference>
<dbReference type="Proteomes" id="UP000239494">
    <property type="component" value="Unassembled WGS sequence"/>
</dbReference>
<dbReference type="InterPro" id="IPR023214">
    <property type="entry name" value="HAD_sf"/>
</dbReference>
<reference evidence="1 2" key="1">
    <citation type="submission" date="2018-03" db="EMBL/GenBank/DDBJ databases">
        <title>Genomic Encyclopedia of Archaeal and Bacterial Type Strains, Phase II (KMG-II): from individual species to whole genera.</title>
        <authorList>
            <person name="Goeker M."/>
        </authorList>
    </citation>
    <scope>NUCLEOTIDE SEQUENCE [LARGE SCALE GENOMIC DNA]</scope>
    <source>
        <strain evidence="1 2">DSM 44720</strain>
    </source>
</reference>
<gene>
    <name evidence="1" type="ORF">CLV43_106148</name>
</gene>
<organism evidence="1 2">
    <name type="scientific">Umezawaea tangerina</name>
    <dbReference type="NCBI Taxonomy" id="84725"/>
    <lineage>
        <taxon>Bacteria</taxon>
        <taxon>Bacillati</taxon>
        <taxon>Actinomycetota</taxon>
        <taxon>Actinomycetes</taxon>
        <taxon>Pseudonocardiales</taxon>
        <taxon>Pseudonocardiaceae</taxon>
        <taxon>Umezawaea</taxon>
    </lineage>
</organism>
<dbReference type="Gene3D" id="1.10.150.240">
    <property type="entry name" value="Putative phosphatase, domain 2"/>
    <property type="match status" value="1"/>
</dbReference>
<dbReference type="Pfam" id="PF00702">
    <property type="entry name" value="Hydrolase"/>
    <property type="match status" value="1"/>
</dbReference>
<accession>A0A2T0T457</accession>
<keyword evidence="2" id="KW-1185">Reference proteome</keyword>
<dbReference type="OrthoDB" id="9800058at2"/>
<dbReference type="SFLD" id="SFLDG01129">
    <property type="entry name" value="C1.5:_HAD__Beta-PGM__Phosphata"/>
    <property type="match status" value="1"/>
</dbReference>
<dbReference type="AlphaFoldDB" id="A0A2T0T457"/>
<dbReference type="PANTHER" id="PTHR43481:SF4">
    <property type="entry name" value="GLYCEROL-1-PHOSPHATE PHOSPHOHYDROLASE 1-RELATED"/>
    <property type="match status" value="1"/>
</dbReference>
<name>A0A2T0T457_9PSEU</name>
<dbReference type="InterPro" id="IPR036412">
    <property type="entry name" value="HAD-like_sf"/>
</dbReference>
<sequence>MPEHTDIACLAVLFDCDGVLVDSTADGEAAWRRWAGEYGVDEHRVLDGLHGRRSPDTVALFLPEHLRAEALARIETIEIAGATGTKPIAGAADLLASLPDNWAVVTSASPALLHARITAAGLPVPPVVITGTDVGRGKPAPDGYLEAARRLGIPITECVVVEDSVAGVQAGLEAKALHVLGVGSGHATFRADSVVEDLADVTWTGKALRIPA</sequence>
<evidence type="ECO:0000313" key="2">
    <source>
        <dbReference type="Proteomes" id="UP000239494"/>
    </source>
</evidence>
<dbReference type="SFLD" id="SFLDS00003">
    <property type="entry name" value="Haloacid_Dehalogenase"/>
    <property type="match status" value="1"/>
</dbReference>
<dbReference type="PANTHER" id="PTHR43481">
    <property type="entry name" value="FRUCTOSE-1-PHOSPHATE PHOSPHATASE"/>
    <property type="match status" value="1"/>
</dbReference>
<comment type="caution">
    <text evidence="1">The sequence shown here is derived from an EMBL/GenBank/DDBJ whole genome shotgun (WGS) entry which is preliminary data.</text>
</comment>
<proteinExistence type="predicted"/>
<dbReference type="GO" id="GO:0050308">
    <property type="term" value="F:sugar-phosphatase activity"/>
    <property type="evidence" value="ECO:0007669"/>
    <property type="project" value="TreeGrafter"/>
</dbReference>
<dbReference type="NCBIfam" id="TIGR01509">
    <property type="entry name" value="HAD-SF-IA-v3"/>
    <property type="match status" value="1"/>
</dbReference>
<dbReference type="InterPro" id="IPR051806">
    <property type="entry name" value="HAD-like_SPP"/>
</dbReference>
<evidence type="ECO:0000313" key="1">
    <source>
        <dbReference type="EMBL" id="PRY40413.1"/>
    </source>
</evidence>
<dbReference type="InterPro" id="IPR023198">
    <property type="entry name" value="PGP-like_dom2"/>
</dbReference>
<dbReference type="RefSeq" id="WP_106188976.1">
    <property type="nucleotide sequence ID" value="NZ_PVTF01000006.1"/>
</dbReference>
<dbReference type="SUPFAM" id="SSF56784">
    <property type="entry name" value="HAD-like"/>
    <property type="match status" value="1"/>
</dbReference>